<evidence type="ECO:0000256" key="1">
    <source>
        <dbReference type="SAM" id="MobiDB-lite"/>
    </source>
</evidence>
<dbReference type="PROSITE" id="PS51294">
    <property type="entry name" value="HTH_MYB"/>
    <property type="match status" value="2"/>
</dbReference>
<dbReference type="InterPro" id="IPR009057">
    <property type="entry name" value="Homeodomain-like_sf"/>
</dbReference>
<dbReference type="EMBL" id="CAJZBQ010000043">
    <property type="protein sequence ID" value="CAG9327378.1"/>
    <property type="molecule type" value="Genomic_DNA"/>
</dbReference>
<dbReference type="CDD" id="cd00167">
    <property type="entry name" value="SANT"/>
    <property type="match status" value="2"/>
</dbReference>
<dbReference type="InterPro" id="IPR001005">
    <property type="entry name" value="SANT/Myb"/>
</dbReference>
<evidence type="ECO:0000313" key="5">
    <source>
        <dbReference type="Proteomes" id="UP001162131"/>
    </source>
</evidence>
<reference evidence="4" key="1">
    <citation type="submission" date="2021-09" db="EMBL/GenBank/DDBJ databases">
        <authorList>
            <consortium name="AG Swart"/>
            <person name="Singh M."/>
            <person name="Singh A."/>
            <person name="Seah K."/>
            <person name="Emmerich C."/>
        </authorList>
    </citation>
    <scope>NUCLEOTIDE SEQUENCE</scope>
    <source>
        <strain evidence="4">ATCC30299</strain>
    </source>
</reference>
<dbReference type="SUPFAM" id="SSF46689">
    <property type="entry name" value="Homeodomain-like"/>
    <property type="match status" value="1"/>
</dbReference>
<dbReference type="PANTHER" id="PTHR45614:SF274">
    <property type="entry name" value="MYB-LIKE DNA-BINDING PROTEIN"/>
    <property type="match status" value="1"/>
</dbReference>
<dbReference type="PANTHER" id="PTHR45614">
    <property type="entry name" value="MYB PROTEIN-RELATED"/>
    <property type="match status" value="1"/>
</dbReference>
<gene>
    <name evidence="4" type="ORF">BSTOLATCC_MIC43417</name>
</gene>
<evidence type="ECO:0000313" key="4">
    <source>
        <dbReference type="EMBL" id="CAG9327378.1"/>
    </source>
</evidence>
<comment type="caution">
    <text evidence="4">The sequence shown here is derived from an EMBL/GenBank/DDBJ whole genome shotgun (WGS) entry which is preliminary data.</text>
</comment>
<dbReference type="GO" id="GO:0005634">
    <property type="term" value="C:nucleus"/>
    <property type="evidence" value="ECO:0007669"/>
    <property type="project" value="TreeGrafter"/>
</dbReference>
<feature type="domain" description="Myb-like" evidence="2">
    <location>
        <begin position="105"/>
        <end position="155"/>
    </location>
</feature>
<dbReference type="GO" id="GO:0000981">
    <property type="term" value="F:DNA-binding transcription factor activity, RNA polymerase II-specific"/>
    <property type="evidence" value="ECO:0007669"/>
    <property type="project" value="TreeGrafter"/>
</dbReference>
<keyword evidence="5" id="KW-1185">Reference proteome</keyword>
<dbReference type="GO" id="GO:0000978">
    <property type="term" value="F:RNA polymerase II cis-regulatory region sequence-specific DNA binding"/>
    <property type="evidence" value="ECO:0007669"/>
    <property type="project" value="TreeGrafter"/>
</dbReference>
<dbReference type="InterPro" id="IPR017930">
    <property type="entry name" value="Myb_dom"/>
</dbReference>
<evidence type="ECO:0000259" key="2">
    <source>
        <dbReference type="PROSITE" id="PS50090"/>
    </source>
</evidence>
<feature type="domain" description="HTH myb-type" evidence="3">
    <location>
        <begin position="45"/>
        <end position="108"/>
    </location>
</feature>
<feature type="domain" description="Myb-like" evidence="2">
    <location>
        <begin position="45"/>
        <end position="104"/>
    </location>
</feature>
<protein>
    <submittedName>
        <fullName evidence="4">Uncharacterized protein</fullName>
    </submittedName>
</protein>
<dbReference type="Gene3D" id="1.10.10.60">
    <property type="entry name" value="Homeodomain-like"/>
    <property type="match status" value="2"/>
</dbReference>
<dbReference type="PROSITE" id="PS50090">
    <property type="entry name" value="MYB_LIKE"/>
    <property type="match status" value="2"/>
</dbReference>
<dbReference type="AlphaFoldDB" id="A0AAU9JSK0"/>
<dbReference type="InterPro" id="IPR050560">
    <property type="entry name" value="MYB_TF"/>
</dbReference>
<feature type="region of interest" description="Disordered" evidence="1">
    <location>
        <begin position="180"/>
        <end position="226"/>
    </location>
</feature>
<sequence length="226" mass="26162">METKGRKMGIHNAAYEVDNDVWMVPCKVDDSTKKFIPVCRPEISEINVQRQSWTEKEDQVLMELVKKRGTKKWTAISKELNDLMYHGKLIRHGKQCRERWGNHLNPSLKKGGWTADEDMYILKRQQEIGSKWSQISKELQGRTENSVKNRWKSIIRKGERAGLEANELLGTIRIESGGEIGEGNGFYSEESTLTYEDGERKNSFSSYDSSEFRDEIDSPSEFLVDY</sequence>
<evidence type="ECO:0000259" key="3">
    <source>
        <dbReference type="PROSITE" id="PS51294"/>
    </source>
</evidence>
<dbReference type="Pfam" id="PF13921">
    <property type="entry name" value="Myb_DNA-bind_6"/>
    <property type="match status" value="1"/>
</dbReference>
<dbReference type="Proteomes" id="UP001162131">
    <property type="component" value="Unassembled WGS sequence"/>
</dbReference>
<name>A0AAU9JSK0_9CILI</name>
<dbReference type="SMART" id="SM00717">
    <property type="entry name" value="SANT"/>
    <property type="match status" value="2"/>
</dbReference>
<accession>A0AAU9JSK0</accession>
<organism evidence="4 5">
    <name type="scientific">Blepharisma stoltei</name>
    <dbReference type="NCBI Taxonomy" id="1481888"/>
    <lineage>
        <taxon>Eukaryota</taxon>
        <taxon>Sar</taxon>
        <taxon>Alveolata</taxon>
        <taxon>Ciliophora</taxon>
        <taxon>Postciliodesmatophora</taxon>
        <taxon>Heterotrichea</taxon>
        <taxon>Heterotrichida</taxon>
        <taxon>Blepharismidae</taxon>
        <taxon>Blepharisma</taxon>
    </lineage>
</organism>
<proteinExistence type="predicted"/>
<feature type="domain" description="HTH myb-type" evidence="3">
    <location>
        <begin position="109"/>
        <end position="159"/>
    </location>
</feature>